<dbReference type="EMBL" id="PCWO01000031">
    <property type="protein sequence ID" value="PIR04858.1"/>
    <property type="molecule type" value="Genomic_DNA"/>
</dbReference>
<sequence length="288" mass="33616">MDYKIESNKNIVVIYHAECPDGFSSAFVAYKKFGNRADYIPAEHNRSDPTGLKNKIIYVVDFSFNESVTLELMKNNKQVTYIDHHISTEEIVKKTNNYLFNLKHSGAVLTWIYFWPKKKIPKFILHIEDQDLWNFKMKNTREAMSALSLEEMNFKSWGKLVSDFENKEKFKKIVEKGKIILDHNKQIIEWLAENKSEKVLFEGEKILACEFNYKPLISMLAHELYNKKSPFSLVWHLHEGYYKFSMRSNGKFDVSKIAEKYGGGGHKAASGFSILIEKGLPFKFVKKK</sequence>
<accession>A0A2H0N7I8</accession>
<comment type="caution">
    <text evidence="2">The sequence shown here is derived from an EMBL/GenBank/DDBJ whole genome shotgun (WGS) entry which is preliminary data.</text>
</comment>
<dbReference type="InterPro" id="IPR052968">
    <property type="entry name" value="Nucleotide_metab_enz"/>
</dbReference>
<feature type="domain" description="DHHA1" evidence="1">
    <location>
        <begin position="221"/>
        <end position="274"/>
    </location>
</feature>
<dbReference type="InterPro" id="IPR003156">
    <property type="entry name" value="DHHA1_dom"/>
</dbReference>
<evidence type="ECO:0000259" key="1">
    <source>
        <dbReference type="Pfam" id="PF02272"/>
    </source>
</evidence>
<proteinExistence type="predicted"/>
<evidence type="ECO:0000313" key="2">
    <source>
        <dbReference type="EMBL" id="PIR04858.1"/>
    </source>
</evidence>
<protein>
    <recommendedName>
        <fullName evidence="1">DHHA1 domain-containing protein</fullName>
    </recommendedName>
</protein>
<reference evidence="2 3" key="1">
    <citation type="submission" date="2017-09" db="EMBL/GenBank/DDBJ databases">
        <title>Depth-based differentiation of microbial function through sediment-hosted aquifers and enrichment of novel symbionts in the deep terrestrial subsurface.</title>
        <authorList>
            <person name="Probst A.J."/>
            <person name="Ladd B."/>
            <person name="Jarett J.K."/>
            <person name="Geller-Mcgrath D.E."/>
            <person name="Sieber C.M."/>
            <person name="Emerson J.B."/>
            <person name="Anantharaman K."/>
            <person name="Thomas B.C."/>
            <person name="Malmstrom R."/>
            <person name="Stieglmeier M."/>
            <person name="Klingl A."/>
            <person name="Woyke T."/>
            <person name="Ryan C.M."/>
            <person name="Banfield J.F."/>
        </authorList>
    </citation>
    <scope>NUCLEOTIDE SEQUENCE [LARGE SCALE GENOMIC DNA]</scope>
    <source>
        <strain evidence="2">CG11_big_fil_rev_8_21_14_0_20_35_14</strain>
    </source>
</reference>
<dbReference type="PANTHER" id="PTHR42146:SF1">
    <property type="entry name" value="OLIGORIBONUCLEASE NRNB"/>
    <property type="match status" value="1"/>
</dbReference>
<dbReference type="SUPFAM" id="SSF64182">
    <property type="entry name" value="DHH phosphoesterases"/>
    <property type="match status" value="1"/>
</dbReference>
<dbReference type="Proteomes" id="UP000229893">
    <property type="component" value="Unassembled WGS sequence"/>
</dbReference>
<name>A0A2H0N7I8_9BACT</name>
<dbReference type="InterPro" id="IPR038763">
    <property type="entry name" value="DHH_sf"/>
</dbReference>
<dbReference type="GO" id="GO:0003676">
    <property type="term" value="F:nucleic acid binding"/>
    <property type="evidence" value="ECO:0007669"/>
    <property type="project" value="InterPro"/>
</dbReference>
<organism evidence="2 3">
    <name type="scientific">Candidatus Liptonbacteria bacterium CG11_big_fil_rev_8_21_14_0_20_35_14</name>
    <dbReference type="NCBI Taxonomy" id="1974634"/>
    <lineage>
        <taxon>Bacteria</taxon>
        <taxon>Candidatus Liptoniibacteriota</taxon>
    </lineage>
</organism>
<dbReference type="Pfam" id="PF02272">
    <property type="entry name" value="DHHA1"/>
    <property type="match status" value="1"/>
</dbReference>
<gene>
    <name evidence="2" type="ORF">COV57_02050</name>
</gene>
<dbReference type="AlphaFoldDB" id="A0A2H0N7I8"/>
<dbReference type="PANTHER" id="PTHR42146">
    <property type="entry name" value="3',5'-CYCLIC-NUCLEOTIDE PHOSPHODIESTERASE"/>
    <property type="match status" value="1"/>
</dbReference>
<dbReference type="Gene3D" id="3.10.310.30">
    <property type="match status" value="1"/>
</dbReference>
<evidence type="ECO:0000313" key="3">
    <source>
        <dbReference type="Proteomes" id="UP000229893"/>
    </source>
</evidence>